<protein>
    <submittedName>
        <fullName evidence="1">Uncharacterized protein</fullName>
    </submittedName>
</protein>
<comment type="caution">
    <text evidence="1">The sequence shown here is derived from an EMBL/GenBank/DDBJ whole genome shotgun (WGS) entry which is preliminary data.</text>
</comment>
<reference evidence="1 2" key="1">
    <citation type="journal article" date="2018" name="Front. Plant Sci.">
        <title>Red Clover (Trifolium pratense) and Zigzag Clover (T. medium) - A Picture of Genomic Similarities and Differences.</title>
        <authorList>
            <person name="Dluhosova J."/>
            <person name="Istvanek J."/>
            <person name="Nedelnik J."/>
            <person name="Repkova J."/>
        </authorList>
    </citation>
    <scope>NUCLEOTIDE SEQUENCE [LARGE SCALE GENOMIC DNA]</scope>
    <source>
        <strain evidence="2">cv. 10/8</strain>
        <tissue evidence="1">Leaf</tissue>
    </source>
</reference>
<sequence length="84" mass="8994">MLIKAGQSNIMSAVIGSFGYMAPAFSRISRPLPPIDVPTDCIVEPKSIAVGSRELDLLDRIRIAGMVIFNKFVAEAFSAHESGA</sequence>
<name>A0A392M3Z6_9FABA</name>
<accession>A0A392M3Z6</accession>
<dbReference type="AlphaFoldDB" id="A0A392M3Z6"/>
<keyword evidence="2" id="KW-1185">Reference proteome</keyword>
<dbReference type="Proteomes" id="UP000265520">
    <property type="component" value="Unassembled WGS sequence"/>
</dbReference>
<evidence type="ECO:0000313" key="1">
    <source>
        <dbReference type="EMBL" id="MCH82046.1"/>
    </source>
</evidence>
<dbReference type="EMBL" id="LXQA010003130">
    <property type="protein sequence ID" value="MCH82046.1"/>
    <property type="molecule type" value="Genomic_DNA"/>
</dbReference>
<gene>
    <name evidence="1" type="ORF">A2U01_0002842</name>
</gene>
<organism evidence="1 2">
    <name type="scientific">Trifolium medium</name>
    <dbReference type="NCBI Taxonomy" id="97028"/>
    <lineage>
        <taxon>Eukaryota</taxon>
        <taxon>Viridiplantae</taxon>
        <taxon>Streptophyta</taxon>
        <taxon>Embryophyta</taxon>
        <taxon>Tracheophyta</taxon>
        <taxon>Spermatophyta</taxon>
        <taxon>Magnoliopsida</taxon>
        <taxon>eudicotyledons</taxon>
        <taxon>Gunneridae</taxon>
        <taxon>Pentapetalae</taxon>
        <taxon>rosids</taxon>
        <taxon>fabids</taxon>
        <taxon>Fabales</taxon>
        <taxon>Fabaceae</taxon>
        <taxon>Papilionoideae</taxon>
        <taxon>50 kb inversion clade</taxon>
        <taxon>NPAAA clade</taxon>
        <taxon>Hologalegina</taxon>
        <taxon>IRL clade</taxon>
        <taxon>Trifolieae</taxon>
        <taxon>Trifolium</taxon>
    </lineage>
</organism>
<evidence type="ECO:0000313" key="2">
    <source>
        <dbReference type="Proteomes" id="UP000265520"/>
    </source>
</evidence>
<proteinExistence type="predicted"/>